<dbReference type="Gene3D" id="3.20.20.80">
    <property type="entry name" value="Glycosidases"/>
    <property type="match status" value="1"/>
</dbReference>
<dbReference type="SUPFAM" id="SSF51445">
    <property type="entry name" value="(Trans)glycosidases"/>
    <property type="match status" value="1"/>
</dbReference>
<evidence type="ECO:0000256" key="1">
    <source>
        <dbReference type="ARBA" id="ARBA00010646"/>
    </source>
</evidence>
<evidence type="ECO:0000313" key="2">
    <source>
        <dbReference type="EMBL" id="MBC5686658.1"/>
    </source>
</evidence>
<dbReference type="Proteomes" id="UP000643810">
    <property type="component" value="Unassembled WGS sequence"/>
</dbReference>
<evidence type="ECO:0008006" key="4">
    <source>
        <dbReference type="Google" id="ProtNLM"/>
    </source>
</evidence>
<comment type="caution">
    <text evidence="2">The sequence shown here is derived from an EMBL/GenBank/DDBJ whole genome shotgun (WGS) entry which is preliminary data.</text>
</comment>
<organism evidence="2 3">
    <name type="scientific">Roseburia lenta</name>
    <dbReference type="NCBI Taxonomy" id="2763061"/>
    <lineage>
        <taxon>Bacteria</taxon>
        <taxon>Bacillati</taxon>
        <taxon>Bacillota</taxon>
        <taxon>Clostridia</taxon>
        <taxon>Lachnospirales</taxon>
        <taxon>Lachnospiraceae</taxon>
        <taxon>Roseburia</taxon>
    </lineage>
</organism>
<name>A0ABR7GHE7_9FIRM</name>
<dbReference type="InterPro" id="IPR017853">
    <property type="entry name" value="GH"/>
</dbReference>
<dbReference type="PANTHER" id="PTHR34135:SF2">
    <property type="entry name" value="LYSOZYME"/>
    <property type="match status" value="1"/>
</dbReference>
<proteinExistence type="inferred from homology"/>
<dbReference type="RefSeq" id="WP_186854414.1">
    <property type="nucleotide sequence ID" value="NZ_JACOPG010000003.1"/>
</dbReference>
<comment type="similarity">
    <text evidence="1">Belongs to the glycosyl hydrolase 25 family.</text>
</comment>
<gene>
    <name evidence="2" type="ORF">H8R94_08620</name>
</gene>
<dbReference type="Pfam" id="PF01183">
    <property type="entry name" value="Glyco_hydro_25"/>
    <property type="match status" value="1"/>
</dbReference>
<accession>A0ABR7GHE7</accession>
<evidence type="ECO:0000313" key="3">
    <source>
        <dbReference type="Proteomes" id="UP000643810"/>
    </source>
</evidence>
<dbReference type="EMBL" id="JACOPG010000003">
    <property type="protein sequence ID" value="MBC5686658.1"/>
    <property type="molecule type" value="Genomic_DNA"/>
</dbReference>
<dbReference type="PANTHER" id="PTHR34135">
    <property type="entry name" value="LYSOZYME"/>
    <property type="match status" value="1"/>
</dbReference>
<sequence length="694" mass="78262">MKYSKKVRGLCVSLITTLFVGLFMNTGILEAKAAVAHFDGNDYRMSGQVDEGFFDDDSTSVMGYTKTSPRVDEWPRIGIDVSHWQNDRGTIDWSAVRNSGVDFVIVKVGGRYNDGSFYTDKCYKQNIEGALAAGLRVGVYFWSEAVTEAEAREEANYVTGLIYMYNITLPICMDYEWCPSQYRSDCRLYNSRQNAAQRTAVANAFMNQCALNGYTGALYANKSTLRNFFDGDSLAANGRVWIANYSNPQWTGYLSNAGYLATTDYEKTYDFFQFSSQGSVPGITGYVDLDYWYDDGTISGQDYSAVFDATYYGEHNADVVSAVGSDAGALLSHFKNYGMAEGRQGCATFDPKSYYLQYGDLRYAYGTNWPLYYQHYMLYGKAEGRQGTGCTTMQGPTTVYNGIDYSGVYNYYYYLEHNVDVKNALGTDDATVLKHFVNYGMAEGRQAISTFSATSYRLQYADLRSAYGKNWKNYYLHYVKYGQKEGRKGTGCTALQNATTVYNGINYASVYDYNYYVNNNVDVKKAYGDDENAVLAHFVNYGMKEGRQAKSTFNANSYRLQYVDLRNAYGSNLKNYYLHYMNYGAKEGRKGAGCTTVQGATTVYNGVDYSAVYDYYYYVSNNSDIKNAYGNDDQAVLAHFVNYGMKEGRQAKADFNAGVYRENYADLQSAYGNDLKSYYLHYMNFGKKEGRSGI</sequence>
<protein>
    <recommendedName>
        <fullName evidence="4">Lyzozyme M1 (1,4-beta-N-acetylmuramidase)</fullName>
    </recommendedName>
</protein>
<dbReference type="PROSITE" id="PS51904">
    <property type="entry name" value="GLYCOSYL_HYDROL_F25_2"/>
    <property type="match status" value="1"/>
</dbReference>
<dbReference type="InterPro" id="IPR002053">
    <property type="entry name" value="Glyco_hydro_25"/>
</dbReference>
<reference evidence="2 3" key="1">
    <citation type="submission" date="2020-08" db="EMBL/GenBank/DDBJ databases">
        <title>Genome public.</title>
        <authorList>
            <person name="Liu C."/>
            <person name="Sun Q."/>
        </authorList>
    </citation>
    <scope>NUCLEOTIDE SEQUENCE [LARGE SCALE GENOMIC DNA]</scope>
    <source>
        <strain evidence="2 3">NSJ-9</strain>
    </source>
</reference>
<keyword evidence="3" id="KW-1185">Reference proteome</keyword>